<sequence length="108" mass="12719">MIIENTQQYFPTYQTNKNNNEAAGDSIHRIKTKFLADATSHLLDDILNHPLSIDYFNVYLSLPIFGQRVLYHRTAHQLDFDPPSLTQHQASIFQYPDHYLNIYPLRNR</sequence>
<evidence type="ECO:0000313" key="1">
    <source>
        <dbReference type="EMBL" id="CAF4052268.1"/>
    </source>
</evidence>
<proteinExistence type="predicted"/>
<name>A0A819S2U8_9BILA</name>
<comment type="caution">
    <text evidence="1">The sequence shown here is derived from an EMBL/GenBank/DDBJ whole genome shotgun (WGS) entry which is preliminary data.</text>
</comment>
<evidence type="ECO:0000313" key="2">
    <source>
        <dbReference type="Proteomes" id="UP000663844"/>
    </source>
</evidence>
<dbReference type="Proteomes" id="UP000663844">
    <property type="component" value="Unassembled WGS sequence"/>
</dbReference>
<dbReference type="AlphaFoldDB" id="A0A819S2U8"/>
<organism evidence="1 2">
    <name type="scientific">Adineta steineri</name>
    <dbReference type="NCBI Taxonomy" id="433720"/>
    <lineage>
        <taxon>Eukaryota</taxon>
        <taxon>Metazoa</taxon>
        <taxon>Spiralia</taxon>
        <taxon>Gnathifera</taxon>
        <taxon>Rotifera</taxon>
        <taxon>Eurotatoria</taxon>
        <taxon>Bdelloidea</taxon>
        <taxon>Adinetida</taxon>
        <taxon>Adinetidae</taxon>
        <taxon>Adineta</taxon>
    </lineage>
</organism>
<gene>
    <name evidence="1" type="ORF">OXD698_LOCUS32609</name>
</gene>
<accession>A0A819S2U8</accession>
<dbReference type="EMBL" id="CAJOAZ010004286">
    <property type="protein sequence ID" value="CAF4052268.1"/>
    <property type="molecule type" value="Genomic_DNA"/>
</dbReference>
<reference evidence="1" key="1">
    <citation type="submission" date="2021-02" db="EMBL/GenBank/DDBJ databases">
        <authorList>
            <person name="Nowell W R."/>
        </authorList>
    </citation>
    <scope>NUCLEOTIDE SEQUENCE</scope>
</reference>
<protein>
    <submittedName>
        <fullName evidence="1">Uncharacterized protein</fullName>
    </submittedName>
</protein>